<feature type="compositionally biased region" description="Low complexity" evidence="1">
    <location>
        <begin position="14"/>
        <end position="24"/>
    </location>
</feature>
<keyword evidence="2" id="KW-0614">Plasmid</keyword>
<reference evidence="2 3" key="1">
    <citation type="journal article" date="2007" name="J. Bacteriol.">
        <title>The complete genome sequence of Roseobacter denitrificans reveals a mixotrophic rather than photosynthetic metabolism.</title>
        <authorList>
            <person name="Swingley W.D."/>
            <person name="Sadekar S."/>
            <person name="Mastrian S.D."/>
            <person name="Matthies H.J."/>
            <person name="Hao J."/>
            <person name="Ramos H."/>
            <person name="Acharya C.R."/>
            <person name="Conrad A.L."/>
            <person name="Taylor H.L."/>
            <person name="Dejesa L.C."/>
            <person name="Shah M.K."/>
            <person name="O'huallachain M.E."/>
            <person name="Lince M.T."/>
            <person name="Blankenship R.E."/>
            <person name="Beatty J.T."/>
            <person name="Touchman J.W."/>
        </authorList>
    </citation>
    <scope>NUCLEOTIDE SEQUENCE [LARGE SCALE GENOMIC DNA]</scope>
    <source>
        <strain evidence="3">ATCC 33942 / OCh 114</strain>
        <plasmid evidence="2 3">pTB1</plasmid>
    </source>
</reference>
<organism evidence="2 3">
    <name type="scientific">Roseobacter denitrificans (strain ATCC 33942 / OCh 114)</name>
    <name type="common">Erythrobacter sp. (strain OCh 114)</name>
    <name type="synonym">Roseobacter denitrificans</name>
    <dbReference type="NCBI Taxonomy" id="375451"/>
    <lineage>
        <taxon>Bacteria</taxon>
        <taxon>Pseudomonadati</taxon>
        <taxon>Pseudomonadota</taxon>
        <taxon>Alphaproteobacteria</taxon>
        <taxon>Rhodobacterales</taxon>
        <taxon>Roseobacteraceae</taxon>
        <taxon>Roseobacter</taxon>
    </lineage>
</organism>
<evidence type="ECO:0000313" key="3">
    <source>
        <dbReference type="Proteomes" id="UP000007029"/>
    </source>
</evidence>
<sequence>MVQVAFGKEGHGGTTTRRLALRRASQAEAR</sequence>
<dbReference type="KEGG" id="rde:RD1_A0081"/>
<evidence type="ECO:0000256" key="1">
    <source>
        <dbReference type="SAM" id="MobiDB-lite"/>
    </source>
</evidence>
<dbReference type="Proteomes" id="UP000007029">
    <property type="component" value="Plasmid pTB1"/>
</dbReference>
<dbReference type="AlphaFoldDB" id="Q07GL9"/>
<dbReference type="HOGENOM" id="CLU_3405185_0_0_5"/>
<dbReference type="EMBL" id="CP000464">
    <property type="protein sequence ID" value="ABI93380.1"/>
    <property type="molecule type" value="Genomic_DNA"/>
</dbReference>
<geneLocation type="plasmid" evidence="2 3">
    <name>pTB1</name>
</geneLocation>
<name>Q07GL9_ROSDO</name>
<keyword evidence="3" id="KW-1185">Reference proteome</keyword>
<feature type="region of interest" description="Disordered" evidence="1">
    <location>
        <begin position="1"/>
        <end position="30"/>
    </location>
</feature>
<evidence type="ECO:0000313" key="2">
    <source>
        <dbReference type="EMBL" id="ABI93380.1"/>
    </source>
</evidence>
<accession>Q07GL9</accession>
<protein>
    <submittedName>
        <fullName evidence="2">Uncharacterized protein</fullName>
    </submittedName>
</protein>
<proteinExistence type="predicted"/>
<gene>
    <name evidence="2" type="ordered locus">RD1_A0081</name>
</gene>